<feature type="transmembrane region" description="Helical" evidence="1">
    <location>
        <begin position="41"/>
        <end position="65"/>
    </location>
</feature>
<proteinExistence type="predicted"/>
<feature type="transmembrane region" description="Helical" evidence="1">
    <location>
        <begin position="12"/>
        <end position="35"/>
    </location>
</feature>
<keyword evidence="1" id="KW-0472">Membrane</keyword>
<dbReference type="EMBL" id="CM001441">
    <property type="protein sequence ID" value="EHQ89186.1"/>
    <property type="molecule type" value="Genomic_DNA"/>
</dbReference>
<dbReference type="HOGENOM" id="CLU_1522825_0_0_9"/>
<gene>
    <name evidence="2" type="ORF">DesyoDRAFT_2093</name>
</gene>
<sequence>MNKQELASLACKILGICVIIQGINVFSNIIMFIVITPSAEMASGVFLNTIFSLVYILFGVLLWIFSDKLSAIMVRGESQLPEGSGLGAKDIQRVAFSVLGLYFMGSSLPNLLGVVTSLIREQPMHMSQILFGSVGMLARLIIGLGIFLGSEGLVNFLAGLRRAGVKREDTDSNQAE</sequence>
<reference evidence="2 3" key="1">
    <citation type="submission" date="2011-11" db="EMBL/GenBank/DDBJ databases">
        <title>The Noncontiguous Finished genome of Desulfosporosinus youngiae DSM 17734.</title>
        <authorList>
            <consortium name="US DOE Joint Genome Institute (JGI-PGF)"/>
            <person name="Lucas S."/>
            <person name="Han J."/>
            <person name="Lapidus A."/>
            <person name="Cheng J.-F."/>
            <person name="Goodwin L."/>
            <person name="Pitluck S."/>
            <person name="Peters L."/>
            <person name="Ovchinnikova G."/>
            <person name="Lu M."/>
            <person name="Land M.L."/>
            <person name="Hauser L."/>
            <person name="Pester M."/>
            <person name="Spring S."/>
            <person name="Ollivier B."/>
            <person name="Rattei T."/>
            <person name="Klenk H.-P."/>
            <person name="Wagner M."/>
            <person name="Loy A."/>
            <person name="Woyke T.J."/>
        </authorList>
    </citation>
    <scope>NUCLEOTIDE SEQUENCE [LARGE SCALE GENOMIC DNA]</scope>
    <source>
        <strain evidence="2 3">DSM 17734</strain>
    </source>
</reference>
<dbReference type="RefSeq" id="WP_007782595.1">
    <property type="nucleotide sequence ID" value="NZ_CM001441.1"/>
</dbReference>
<feature type="transmembrane region" description="Helical" evidence="1">
    <location>
        <begin position="136"/>
        <end position="158"/>
    </location>
</feature>
<dbReference type="AlphaFoldDB" id="H5XU90"/>
<feature type="transmembrane region" description="Helical" evidence="1">
    <location>
        <begin position="94"/>
        <end position="116"/>
    </location>
</feature>
<dbReference type="eggNOG" id="ENOG5033D8C">
    <property type="taxonomic scope" value="Bacteria"/>
</dbReference>
<evidence type="ECO:0000256" key="1">
    <source>
        <dbReference type="SAM" id="Phobius"/>
    </source>
</evidence>
<evidence type="ECO:0000313" key="2">
    <source>
        <dbReference type="EMBL" id="EHQ89186.1"/>
    </source>
</evidence>
<keyword evidence="1" id="KW-1133">Transmembrane helix</keyword>
<accession>H5XU90</accession>
<dbReference type="Proteomes" id="UP000005104">
    <property type="component" value="Chromosome"/>
</dbReference>
<keyword evidence="3" id="KW-1185">Reference proteome</keyword>
<protein>
    <submittedName>
        <fullName evidence="2">Uncharacterized protein</fullName>
    </submittedName>
</protein>
<evidence type="ECO:0000313" key="3">
    <source>
        <dbReference type="Proteomes" id="UP000005104"/>
    </source>
</evidence>
<dbReference type="OrthoDB" id="1798417at2"/>
<keyword evidence="1" id="KW-0812">Transmembrane</keyword>
<organism evidence="2 3">
    <name type="scientific">Desulfosporosinus youngiae DSM 17734</name>
    <dbReference type="NCBI Taxonomy" id="768710"/>
    <lineage>
        <taxon>Bacteria</taxon>
        <taxon>Bacillati</taxon>
        <taxon>Bacillota</taxon>
        <taxon>Clostridia</taxon>
        <taxon>Eubacteriales</taxon>
        <taxon>Desulfitobacteriaceae</taxon>
        <taxon>Desulfosporosinus</taxon>
    </lineage>
</organism>
<name>H5XU90_9FIRM</name>